<comment type="catalytic activity">
    <reaction evidence="1">
        <text>S-ubiquitinyl-[E2 ubiquitin-conjugating enzyme]-L-cysteine + [acceptor protein]-L-lysine = [E2 ubiquitin-conjugating enzyme]-L-cysteine + N(6)-ubiquitinyl-[acceptor protein]-L-lysine.</text>
        <dbReference type="EC" id="2.3.2.27"/>
    </reaction>
</comment>
<evidence type="ECO:0000256" key="6">
    <source>
        <dbReference type="ARBA" id="ARBA00022692"/>
    </source>
</evidence>
<dbReference type="EC" id="2.3.2.27" evidence="4"/>
<comment type="subcellular location">
    <subcellularLocation>
        <location evidence="2">Endomembrane system</location>
        <topology evidence="2">Multi-pass membrane protein</topology>
    </subcellularLocation>
</comment>
<feature type="transmembrane region" description="Helical" evidence="16">
    <location>
        <begin position="428"/>
        <end position="446"/>
    </location>
</feature>
<dbReference type="PANTHER" id="PTHR22763">
    <property type="entry name" value="RING ZINC FINGER PROTEIN"/>
    <property type="match status" value="1"/>
</dbReference>
<gene>
    <name evidence="19" type="ORF">DIURU_002620</name>
</gene>
<organism evidence="19 20">
    <name type="scientific">Diutina rugosa</name>
    <name type="common">Yeast</name>
    <name type="synonym">Candida rugosa</name>
    <dbReference type="NCBI Taxonomy" id="5481"/>
    <lineage>
        <taxon>Eukaryota</taxon>
        <taxon>Fungi</taxon>
        <taxon>Dikarya</taxon>
        <taxon>Ascomycota</taxon>
        <taxon>Saccharomycotina</taxon>
        <taxon>Pichiomycetes</taxon>
        <taxon>Debaryomycetaceae</taxon>
        <taxon>Diutina</taxon>
    </lineage>
</organism>
<feature type="region of interest" description="Disordered" evidence="15">
    <location>
        <begin position="161"/>
        <end position="191"/>
    </location>
</feature>
<dbReference type="InterPro" id="IPR021319">
    <property type="entry name" value="DUF2921"/>
</dbReference>
<evidence type="ECO:0000256" key="4">
    <source>
        <dbReference type="ARBA" id="ARBA00012483"/>
    </source>
</evidence>
<evidence type="ECO:0000256" key="7">
    <source>
        <dbReference type="ARBA" id="ARBA00022723"/>
    </source>
</evidence>
<dbReference type="RefSeq" id="XP_034012472.1">
    <property type="nucleotide sequence ID" value="XM_034155292.1"/>
</dbReference>
<feature type="transmembrane region" description="Helical" evidence="16">
    <location>
        <begin position="637"/>
        <end position="653"/>
    </location>
</feature>
<dbReference type="Pfam" id="PF11145">
    <property type="entry name" value="DUF2921"/>
    <property type="match status" value="1"/>
</dbReference>
<dbReference type="EMBL" id="SWFT01000082">
    <property type="protein sequence ID" value="KAA8902724.1"/>
    <property type="molecule type" value="Genomic_DNA"/>
</dbReference>
<keyword evidence="8 17" id="KW-0732">Signal</keyword>
<dbReference type="VEuPathDB" id="FungiDB:DIURU_002620"/>
<dbReference type="PANTHER" id="PTHR22763:SF162">
    <property type="entry name" value="TRANSMEMBRANE E3 UBIQUITIN-PROTEIN LIGASE 1"/>
    <property type="match status" value="1"/>
</dbReference>
<dbReference type="OMA" id="LEGWMRF"/>
<dbReference type="AlphaFoldDB" id="A0A642UPD9"/>
<dbReference type="GO" id="GO:0061630">
    <property type="term" value="F:ubiquitin protein ligase activity"/>
    <property type="evidence" value="ECO:0007669"/>
    <property type="project" value="UniProtKB-EC"/>
</dbReference>
<evidence type="ECO:0000256" key="15">
    <source>
        <dbReference type="SAM" id="MobiDB-lite"/>
    </source>
</evidence>
<feature type="domain" description="RING-type" evidence="18">
    <location>
        <begin position="714"/>
        <end position="768"/>
    </location>
</feature>
<evidence type="ECO:0000256" key="9">
    <source>
        <dbReference type="ARBA" id="ARBA00022771"/>
    </source>
</evidence>
<feature type="compositionally biased region" description="Basic and acidic residues" evidence="15">
    <location>
        <begin position="161"/>
        <end position="171"/>
    </location>
</feature>
<evidence type="ECO:0000256" key="3">
    <source>
        <dbReference type="ARBA" id="ARBA00004906"/>
    </source>
</evidence>
<dbReference type="SMART" id="SM00184">
    <property type="entry name" value="RING"/>
    <property type="match status" value="1"/>
</dbReference>
<evidence type="ECO:0000256" key="16">
    <source>
        <dbReference type="SAM" id="Phobius"/>
    </source>
</evidence>
<feature type="transmembrane region" description="Helical" evidence="16">
    <location>
        <begin position="540"/>
        <end position="560"/>
    </location>
</feature>
<evidence type="ECO:0000256" key="14">
    <source>
        <dbReference type="PROSITE-ProRule" id="PRU00175"/>
    </source>
</evidence>
<dbReference type="GO" id="GO:0043161">
    <property type="term" value="P:proteasome-mediated ubiquitin-dependent protein catabolic process"/>
    <property type="evidence" value="ECO:0007669"/>
    <property type="project" value="TreeGrafter"/>
</dbReference>
<comment type="pathway">
    <text evidence="3">Protein modification; protein ubiquitination.</text>
</comment>
<protein>
    <recommendedName>
        <fullName evidence="4">RING-type E3 ubiquitin transferase</fullName>
        <ecNumber evidence="4">2.3.2.27</ecNumber>
    </recommendedName>
</protein>
<evidence type="ECO:0000256" key="2">
    <source>
        <dbReference type="ARBA" id="ARBA00004127"/>
    </source>
</evidence>
<dbReference type="InterPro" id="IPR013083">
    <property type="entry name" value="Znf_RING/FYVE/PHD"/>
</dbReference>
<feature type="signal peptide" evidence="17">
    <location>
        <begin position="1"/>
        <end position="25"/>
    </location>
</feature>
<keyword evidence="13 16" id="KW-0472">Membrane</keyword>
<dbReference type="GeneID" id="54781271"/>
<proteinExistence type="predicted"/>
<feature type="transmembrane region" description="Helical" evidence="16">
    <location>
        <begin position="452"/>
        <end position="471"/>
    </location>
</feature>
<accession>A0A642UPD9</accession>
<keyword evidence="5" id="KW-0808">Transferase</keyword>
<keyword evidence="9 14" id="KW-0863">Zinc-finger</keyword>
<keyword evidence="12 16" id="KW-1133">Transmembrane helix</keyword>
<keyword evidence="20" id="KW-1185">Reference proteome</keyword>
<feature type="chain" id="PRO_5025033629" description="RING-type E3 ubiquitin transferase" evidence="17">
    <location>
        <begin position="26"/>
        <end position="774"/>
    </location>
</feature>
<evidence type="ECO:0000256" key="1">
    <source>
        <dbReference type="ARBA" id="ARBA00000900"/>
    </source>
</evidence>
<keyword evidence="10" id="KW-0833">Ubl conjugation pathway</keyword>
<evidence type="ECO:0000313" key="19">
    <source>
        <dbReference type="EMBL" id="KAA8902724.1"/>
    </source>
</evidence>
<evidence type="ECO:0000256" key="8">
    <source>
        <dbReference type="ARBA" id="ARBA00022729"/>
    </source>
</evidence>
<evidence type="ECO:0000256" key="17">
    <source>
        <dbReference type="SAM" id="SignalP"/>
    </source>
</evidence>
<evidence type="ECO:0000256" key="10">
    <source>
        <dbReference type="ARBA" id="ARBA00022786"/>
    </source>
</evidence>
<name>A0A642UPD9_DIURU</name>
<keyword evidence="11" id="KW-0862">Zinc</keyword>
<evidence type="ECO:0000256" key="5">
    <source>
        <dbReference type="ARBA" id="ARBA00022679"/>
    </source>
</evidence>
<evidence type="ECO:0000256" key="11">
    <source>
        <dbReference type="ARBA" id="ARBA00022833"/>
    </source>
</evidence>
<feature type="transmembrane region" description="Helical" evidence="16">
    <location>
        <begin position="602"/>
        <end position="625"/>
    </location>
</feature>
<evidence type="ECO:0000259" key="18">
    <source>
        <dbReference type="PROSITE" id="PS50089"/>
    </source>
</evidence>
<dbReference type="Gene3D" id="3.30.40.10">
    <property type="entry name" value="Zinc/RING finger domain, C3HC4 (zinc finger)"/>
    <property type="match status" value="1"/>
</dbReference>
<keyword evidence="6 16" id="KW-0812">Transmembrane</keyword>
<dbReference type="OrthoDB" id="9984778at2759"/>
<dbReference type="PROSITE" id="PS50089">
    <property type="entry name" value="ZF_RING_2"/>
    <property type="match status" value="1"/>
</dbReference>
<dbReference type="SUPFAM" id="SSF57850">
    <property type="entry name" value="RING/U-box"/>
    <property type="match status" value="1"/>
</dbReference>
<dbReference type="InterPro" id="IPR050731">
    <property type="entry name" value="HRD1_E3_ubiq-ligases"/>
</dbReference>
<dbReference type="GO" id="GO:0044695">
    <property type="term" value="C:Dsc E3 ubiquitin ligase complex"/>
    <property type="evidence" value="ECO:0007669"/>
    <property type="project" value="TreeGrafter"/>
</dbReference>
<evidence type="ECO:0000313" key="20">
    <source>
        <dbReference type="Proteomes" id="UP000449547"/>
    </source>
</evidence>
<keyword evidence="7" id="KW-0479">Metal-binding</keyword>
<reference evidence="19 20" key="1">
    <citation type="submission" date="2019-07" db="EMBL/GenBank/DDBJ databases">
        <title>Genome assembly of two rare yeast pathogens: Diutina rugosa and Trichomonascus ciferrii.</title>
        <authorList>
            <person name="Mixao V."/>
            <person name="Saus E."/>
            <person name="Hansen A."/>
            <person name="Lass-Flor C."/>
            <person name="Gabaldon T."/>
        </authorList>
    </citation>
    <scope>NUCLEOTIDE SEQUENCE [LARGE SCALE GENOMIC DNA]</scope>
    <source>
        <strain evidence="19 20">CBS 613</strain>
    </source>
</reference>
<feature type="transmembrane region" description="Helical" evidence="16">
    <location>
        <begin position="389"/>
        <end position="408"/>
    </location>
</feature>
<evidence type="ECO:0000256" key="13">
    <source>
        <dbReference type="ARBA" id="ARBA00023136"/>
    </source>
</evidence>
<evidence type="ECO:0000256" key="12">
    <source>
        <dbReference type="ARBA" id="ARBA00022989"/>
    </source>
</evidence>
<sequence>MVDRDFFFITFLLVIFFLLPSGNEAPHNGNEQEALSTWFRQRQTNQKQMAALEPWQGYGNLTGFQLSYQDWVDGKNQSDYPLHEFSPDHPFHNDNQRDSILPDKVSESVRQWWAADPSSPYLLNISGSADGHWATAHYFKRVPLEMPKYVQKFYEEYTQRKYDEEKQRYDNDPDSGTAPERPQPPVQKVGNMSVDHGKVSLQFSNRDYNYKWHPKTSVTPIDDAVPADVRVYLKDEGDGDANAIYMSGVYFQDSGSMVAVTDSAKFMGPYALPQLSFGGFNRSQALVNEYLNYTNNDDASIDQLRSAASGALEQCEFVGYFQLAPAEYSRDELREIDDELARPVGRPLPRKLPPLEVSQFLLYSPDCGVAYASDGLVEGTKTSVAARGIRHMLAGFLVLMFAQLGLYLRQMRHMRTPGQLSTVSARTLFMLAYQNTLVTIGFWLLSSVYGDIYLVLAGVSVVSFTCGILDLRFMTSVLMIQVNEQGISWWNILRGGTREQREDEADVEAGGDAAGGEGGQAEPEPAPGPGFGSSSEEAGLFNSVVGSCLFSALVTMFVGVNVIGWRYRYRKIAEYLFVLITNSYWIPQFLRNTLKNRRQAFSWEFVVGISLIRIICLAYLCLYRNNPLRHAYDPMEVAITTAWLITQWLLLYLQKRLGARFWIHDKFLPKAFDYQPTITMSDLESNFSSDVLEGIKSGDDEPAPPGIVNCQCMCPICMTSLTLPVVKDPQVAPTNIHKDYMITPCHHIFHAECLESWMKYKLQCPVCRSVLPPI</sequence>
<feature type="region of interest" description="Disordered" evidence="15">
    <location>
        <begin position="501"/>
        <end position="532"/>
    </location>
</feature>
<dbReference type="InterPro" id="IPR001841">
    <property type="entry name" value="Znf_RING"/>
</dbReference>
<dbReference type="Pfam" id="PF13639">
    <property type="entry name" value="zf-RING_2"/>
    <property type="match status" value="1"/>
</dbReference>
<comment type="caution">
    <text evidence="19">The sequence shown here is derived from an EMBL/GenBank/DDBJ whole genome shotgun (WGS) entry which is preliminary data.</text>
</comment>
<dbReference type="Proteomes" id="UP000449547">
    <property type="component" value="Unassembled WGS sequence"/>
</dbReference>
<dbReference type="GO" id="GO:0008270">
    <property type="term" value="F:zinc ion binding"/>
    <property type="evidence" value="ECO:0007669"/>
    <property type="project" value="UniProtKB-KW"/>
</dbReference>
<dbReference type="GO" id="GO:0012505">
    <property type="term" value="C:endomembrane system"/>
    <property type="evidence" value="ECO:0007669"/>
    <property type="project" value="UniProtKB-SubCell"/>
</dbReference>